<gene>
    <name evidence="3" type="ORF">TsocGM_07290</name>
</gene>
<evidence type="ECO:0000259" key="2">
    <source>
        <dbReference type="Pfam" id="PF16586"/>
    </source>
</evidence>
<keyword evidence="1" id="KW-0732">Signal</keyword>
<proteinExistence type="predicted"/>
<dbReference type="OrthoDB" id="246387at2"/>
<dbReference type="Proteomes" id="UP000280296">
    <property type="component" value="Unassembled WGS sequence"/>
</dbReference>
<keyword evidence="4" id="KW-1185">Reference proteome</keyword>
<sequence length="618" mass="68305">MRRAPTRLSLVFVLIAPMPAIASAPRQEEEARQWQSVTIDVAGPRAEEGGDPNPFLDYRMTVVLQAEDGVRLVVPGYFAADGNAAESGATAGNTWRAHVVPDRPGRWTFAVSLRRGDRIALSDDPEAGEPVVGDGTAGTIIVREDAEARGMLRHDDHRYLRFAGNGEWFLKGGADSPENFLAFADFDGTSSGRRRAGDPRPGEAASRGLHSYAPHLRDWKDGDPSWRGGKGKGIIGALNYLASEGVNSVYFITMNVRGDGDDVWPWTSRDDRERFDVSKLAQWGIVFDHMDRLGILMHVLLSETENENLFELEAGEGVFFADARKLYDRELVARFGHHSMIVWNLGEENGGNDGPRDDPNPFGLANTDAQRKAFADDLKAIDPYDHPIVVHTFPGQYEKIYRPLLGHPTIDGPSLQMGDMTRTHEETIRWVDASEAAGRPWFVCLDEIGPADTGVKPDAEDPDHDDVRRHALWGNLMAGGAGVEWYFGYRYPDNDLNLEDFRGRASMWAQTRIALEFFRRHLPFPEMRHDDGIVVSPRGGFGFSKPGALYVAYLPTGRGAALDLPEGSYSVRWFSPKSGGELQSGSVEAVEGGRRVALGLPPAEPDEDWVAVLRADRD</sequence>
<accession>A0A432MMN9</accession>
<dbReference type="EMBL" id="RYZH01000010">
    <property type="protein sequence ID" value="RUL88509.1"/>
    <property type="molecule type" value="Genomic_DNA"/>
</dbReference>
<organism evidence="3 4">
    <name type="scientific">Tautonia sociabilis</name>
    <dbReference type="NCBI Taxonomy" id="2080755"/>
    <lineage>
        <taxon>Bacteria</taxon>
        <taxon>Pseudomonadati</taxon>
        <taxon>Planctomycetota</taxon>
        <taxon>Planctomycetia</taxon>
        <taxon>Isosphaerales</taxon>
        <taxon>Isosphaeraceae</taxon>
        <taxon>Tautonia</taxon>
    </lineage>
</organism>
<dbReference type="SUPFAM" id="SSF51445">
    <property type="entry name" value="(Trans)glycosidases"/>
    <property type="match status" value="1"/>
</dbReference>
<protein>
    <submittedName>
        <fullName evidence="3">DUF5060 domain-containing protein</fullName>
    </submittedName>
</protein>
<evidence type="ECO:0000313" key="4">
    <source>
        <dbReference type="Proteomes" id="UP000280296"/>
    </source>
</evidence>
<dbReference type="Gene3D" id="3.20.20.80">
    <property type="entry name" value="Glycosidases"/>
    <property type="match status" value="1"/>
</dbReference>
<dbReference type="RefSeq" id="WP_126724643.1">
    <property type="nucleotide sequence ID" value="NZ_RYZH01000010.1"/>
</dbReference>
<dbReference type="InterPro" id="IPR032260">
    <property type="entry name" value="DUF5060"/>
</dbReference>
<reference evidence="3 4" key="1">
    <citation type="submission" date="2018-12" db="EMBL/GenBank/DDBJ databases">
        <authorList>
            <person name="Toschakov S.V."/>
        </authorList>
    </citation>
    <scope>NUCLEOTIDE SEQUENCE [LARGE SCALE GENOMIC DNA]</scope>
    <source>
        <strain evidence="3 4">GM2012</strain>
    </source>
</reference>
<evidence type="ECO:0000313" key="3">
    <source>
        <dbReference type="EMBL" id="RUL88509.1"/>
    </source>
</evidence>
<feature type="chain" id="PRO_5019104445" evidence="1">
    <location>
        <begin position="23"/>
        <end position="618"/>
    </location>
</feature>
<dbReference type="Gene3D" id="2.60.40.10">
    <property type="entry name" value="Immunoglobulins"/>
    <property type="match status" value="1"/>
</dbReference>
<feature type="signal peptide" evidence="1">
    <location>
        <begin position="1"/>
        <end position="22"/>
    </location>
</feature>
<dbReference type="InterPro" id="IPR017853">
    <property type="entry name" value="GH"/>
</dbReference>
<reference evidence="3 4" key="2">
    <citation type="submission" date="2019-01" db="EMBL/GenBank/DDBJ databases">
        <title>Tautonia sociabilis, a novel thermotolerant planctomycete of Isosphaeraceae family, isolated from a 4000 m deep subterranean habitat.</title>
        <authorList>
            <person name="Kovaleva O.L."/>
            <person name="Elcheninov A.G."/>
            <person name="Van Heerden E."/>
            <person name="Toshchakov S.V."/>
            <person name="Novikov A."/>
            <person name="Bonch-Osmolovskaya E.A."/>
            <person name="Kublanov I.V."/>
        </authorList>
    </citation>
    <scope>NUCLEOTIDE SEQUENCE [LARGE SCALE GENOMIC DNA]</scope>
    <source>
        <strain evidence="3 4">GM2012</strain>
    </source>
</reference>
<dbReference type="Pfam" id="PF16586">
    <property type="entry name" value="DUF5060"/>
    <property type="match status" value="1"/>
</dbReference>
<name>A0A432MMN9_9BACT</name>
<evidence type="ECO:0000256" key="1">
    <source>
        <dbReference type="SAM" id="SignalP"/>
    </source>
</evidence>
<dbReference type="AlphaFoldDB" id="A0A432MMN9"/>
<dbReference type="InterPro" id="IPR013783">
    <property type="entry name" value="Ig-like_fold"/>
</dbReference>
<comment type="caution">
    <text evidence="3">The sequence shown here is derived from an EMBL/GenBank/DDBJ whole genome shotgun (WGS) entry which is preliminary data.</text>
</comment>
<feature type="domain" description="DUF5060" evidence="2">
    <location>
        <begin position="31"/>
        <end position="113"/>
    </location>
</feature>